<sequence length="39" mass="4676">MSFITQSLFDFLDKGKEILHKTKEKSKRRNLLKKNLNPK</sequence>
<dbReference type="EMBL" id="CP015710">
    <property type="protein sequence ID" value="APU87074.1"/>
    <property type="molecule type" value="Genomic_DNA"/>
</dbReference>
<geneLocation type="plasmid" evidence="1">
    <name>pNPD8_2</name>
</geneLocation>
<accession>A0A1L7JN14</accession>
<protein>
    <submittedName>
        <fullName evidence="1">Uncharacterized protein</fullName>
    </submittedName>
</protein>
<organism evidence="1">
    <name type="scientific">Clostridium botulinum</name>
    <dbReference type="NCBI Taxonomy" id="1491"/>
    <lineage>
        <taxon>Bacteria</taxon>
        <taxon>Bacillati</taxon>
        <taxon>Bacillota</taxon>
        <taxon>Clostridia</taxon>
        <taxon>Eubacteriales</taxon>
        <taxon>Clostridiaceae</taxon>
        <taxon>Clostridium</taxon>
    </lineage>
</organism>
<evidence type="ECO:0000313" key="1">
    <source>
        <dbReference type="EMBL" id="APU87074.1"/>
    </source>
</evidence>
<dbReference type="AlphaFoldDB" id="A0A1L7JN14"/>
<proteinExistence type="predicted"/>
<keyword evidence="1" id="KW-0614">Plasmid</keyword>
<gene>
    <name evidence="1" type="ORF">NPD8_4286</name>
</gene>
<name>A0A1L7JN14_CLOBO</name>
<reference evidence="1" key="1">
    <citation type="submission" date="2016-05" db="EMBL/GenBank/DDBJ databases">
        <authorList>
            <person name="Lavstsen T."/>
            <person name="Jespersen J.S."/>
        </authorList>
    </citation>
    <scope>NUCLEOTIDE SEQUENCE</scope>
    <source>
        <strain evidence="1">CDC69096</strain>
        <plasmid evidence="1">pNPD8_2</plasmid>
    </source>
</reference>